<organism evidence="1 2">
    <name type="scientific">Pieris brassicae</name>
    <name type="common">White butterfly</name>
    <name type="synonym">Large white butterfly</name>
    <dbReference type="NCBI Taxonomy" id="7116"/>
    <lineage>
        <taxon>Eukaryota</taxon>
        <taxon>Metazoa</taxon>
        <taxon>Ecdysozoa</taxon>
        <taxon>Arthropoda</taxon>
        <taxon>Hexapoda</taxon>
        <taxon>Insecta</taxon>
        <taxon>Pterygota</taxon>
        <taxon>Neoptera</taxon>
        <taxon>Endopterygota</taxon>
        <taxon>Lepidoptera</taxon>
        <taxon>Glossata</taxon>
        <taxon>Ditrysia</taxon>
        <taxon>Papilionoidea</taxon>
        <taxon>Pieridae</taxon>
        <taxon>Pierinae</taxon>
        <taxon>Pieris</taxon>
    </lineage>
</organism>
<proteinExistence type="predicted"/>
<name>A0A9P0XKR1_PIEBR</name>
<keyword evidence="2" id="KW-1185">Reference proteome</keyword>
<reference evidence="1" key="1">
    <citation type="submission" date="2022-05" db="EMBL/GenBank/DDBJ databases">
        <authorList>
            <person name="Okamura Y."/>
        </authorList>
    </citation>
    <scope>NUCLEOTIDE SEQUENCE</scope>
</reference>
<sequence length="108" mass="12077">MEIQHISMEVDSLVEVILNYLWPGKPKRRPIDKILPPGVVLPPGIKIPKHINVARNGRVLTTRGKPILFQGNHKNYDQAIVKLNIAGKDRVDGRNTENNGGGFESDVY</sequence>
<dbReference type="Proteomes" id="UP001152562">
    <property type="component" value="Unassembled WGS sequence"/>
</dbReference>
<accession>A0A9P0XKR1</accession>
<dbReference type="AlphaFoldDB" id="A0A9P0XKR1"/>
<comment type="caution">
    <text evidence="1">The sequence shown here is derived from an EMBL/GenBank/DDBJ whole genome shotgun (WGS) entry which is preliminary data.</text>
</comment>
<evidence type="ECO:0000313" key="2">
    <source>
        <dbReference type="Proteomes" id="UP001152562"/>
    </source>
</evidence>
<gene>
    <name evidence="1" type="ORF">PIBRA_LOCUS14312</name>
</gene>
<evidence type="ECO:0000313" key="1">
    <source>
        <dbReference type="EMBL" id="CAH4038822.1"/>
    </source>
</evidence>
<dbReference type="EMBL" id="CALOZG010000087">
    <property type="protein sequence ID" value="CAH4038822.1"/>
    <property type="molecule type" value="Genomic_DNA"/>
</dbReference>
<protein>
    <submittedName>
        <fullName evidence="1">Uncharacterized protein</fullName>
    </submittedName>
</protein>